<sequence>MTPSSSRRILNSSLHTQKSLNEAKQLAGFGAAMYDLDERSLHADCDVREWLELSKDQSQKPGLSFILASCHEATRHNPAHLRKLSFTYEAFQQITSSLPLHGDTARIISRSDLSFFEEIDLYSHAGRNIYYCCRTSGLWAEDLAVSCVFNPKTGFTSGVVFGCSDDVAEEIAGRIENAENSWMHPLLMIGIVAEIERTRHMKLVEDHLFKLLQRVQNMSKSPEILPTSQLARENYSVDLWIEVSQLRIALVAWRAQLCKMDAHIQDLERILLEALSRHEEIISSSPCSVELGNSFDSGRTLTFGHNDIHEVNQTSDELKALGSWHQYAREEGRRIQKRLRDIIGEYDCKLRECSMVLDGVSLSAQLSWNQIAFQDTRTNMKIASATRRDGNQMRLIALLTMVFLPGTFLASLFSMTFFNWDASEGEQIVSPYVWIYSVAVVPITAVVVGLWYYLTKRRRFSDTDCTVDEKV</sequence>
<dbReference type="Gene3D" id="1.20.58.340">
    <property type="entry name" value="Magnesium transport protein CorA, transmembrane region"/>
    <property type="match status" value="1"/>
</dbReference>
<dbReference type="InterPro" id="IPR045863">
    <property type="entry name" value="CorA_TM1_TM2"/>
</dbReference>
<dbReference type="Proteomes" id="UP000280685">
    <property type="component" value="Chromosome 7"/>
</dbReference>
<dbReference type="SUPFAM" id="SSF144083">
    <property type="entry name" value="Magnesium transport protein CorA, transmembrane region"/>
    <property type="match status" value="1"/>
</dbReference>
<evidence type="ECO:0000256" key="3">
    <source>
        <dbReference type="ARBA" id="ARBA00022989"/>
    </source>
</evidence>
<keyword evidence="2 5" id="KW-0812">Transmembrane</keyword>
<comment type="subcellular location">
    <subcellularLocation>
        <location evidence="1">Membrane</location>
        <topology evidence="1">Multi-pass membrane protein</topology>
    </subcellularLocation>
</comment>
<dbReference type="EMBL" id="LR026970">
    <property type="protein sequence ID" value="VBB86335.1"/>
    <property type="molecule type" value="Genomic_DNA"/>
</dbReference>
<evidence type="ECO:0000256" key="4">
    <source>
        <dbReference type="ARBA" id="ARBA00023136"/>
    </source>
</evidence>
<keyword evidence="7" id="KW-1185">Reference proteome</keyword>
<proteinExistence type="predicted"/>
<accession>A0ABY6SJB7</accession>
<keyword evidence="4 5" id="KW-0472">Membrane</keyword>
<evidence type="ECO:0000256" key="2">
    <source>
        <dbReference type="ARBA" id="ARBA00022692"/>
    </source>
</evidence>
<reference evidence="6" key="1">
    <citation type="submission" date="2018-02" db="EMBL/GenBank/DDBJ databases">
        <authorList>
            <person name="Silar P."/>
        </authorList>
    </citation>
    <scope>NUCLEOTIDE SEQUENCE [LARGE SCALE GENOMIC DNA]</scope>
    <source>
        <strain evidence="6">T</strain>
    </source>
</reference>
<evidence type="ECO:0000256" key="5">
    <source>
        <dbReference type="SAM" id="Phobius"/>
    </source>
</evidence>
<evidence type="ECO:0000313" key="7">
    <source>
        <dbReference type="Proteomes" id="UP000280685"/>
    </source>
</evidence>
<evidence type="ECO:0000313" key="6">
    <source>
        <dbReference type="EMBL" id="VBB86335.1"/>
    </source>
</evidence>
<feature type="transmembrane region" description="Helical" evidence="5">
    <location>
        <begin position="432"/>
        <end position="454"/>
    </location>
</feature>
<evidence type="ECO:0000256" key="1">
    <source>
        <dbReference type="ARBA" id="ARBA00004141"/>
    </source>
</evidence>
<protein>
    <submittedName>
        <fullName evidence="6">Uncharacterized protein</fullName>
    </submittedName>
</protein>
<gene>
    <name evidence="6" type="ORF">PODCO_703125</name>
</gene>
<name>A0ABY6SJB7_PODCO</name>
<keyword evidence="3 5" id="KW-1133">Transmembrane helix</keyword>
<organism evidence="6 7">
    <name type="scientific">Podospora comata</name>
    <dbReference type="NCBI Taxonomy" id="48703"/>
    <lineage>
        <taxon>Eukaryota</taxon>
        <taxon>Fungi</taxon>
        <taxon>Dikarya</taxon>
        <taxon>Ascomycota</taxon>
        <taxon>Pezizomycotina</taxon>
        <taxon>Sordariomycetes</taxon>
        <taxon>Sordariomycetidae</taxon>
        <taxon>Sordariales</taxon>
        <taxon>Podosporaceae</taxon>
        <taxon>Podospora</taxon>
    </lineage>
</organism>
<feature type="transmembrane region" description="Helical" evidence="5">
    <location>
        <begin position="395"/>
        <end position="420"/>
    </location>
</feature>